<reference evidence="1 2" key="1">
    <citation type="journal article" date="2018" name="IMA Fungus">
        <title>IMA Genome-F 9: Draft genome sequence of Annulohypoxylon stygium, Aspergillus mulundensis, Berkeleyomyces basicola (syn. Thielaviopsis basicola), Ceratocystis smalleyi, two Cercospora beticola strains, Coleophoma cylindrospora, Fusarium fracticaudum, Phialophora cf. hyalina, and Morchella septimelata.</title>
        <authorList>
            <person name="Wingfield B.D."/>
            <person name="Bills G.F."/>
            <person name="Dong Y."/>
            <person name="Huang W."/>
            <person name="Nel W.J."/>
            <person name="Swalarsk-Parry B.S."/>
            <person name="Vaghefi N."/>
            <person name="Wilken P.M."/>
            <person name="An Z."/>
            <person name="de Beer Z.W."/>
            <person name="De Vos L."/>
            <person name="Chen L."/>
            <person name="Duong T.A."/>
            <person name="Gao Y."/>
            <person name="Hammerbacher A."/>
            <person name="Kikkert J.R."/>
            <person name="Li Y."/>
            <person name="Li H."/>
            <person name="Li K."/>
            <person name="Li Q."/>
            <person name="Liu X."/>
            <person name="Ma X."/>
            <person name="Naidoo K."/>
            <person name="Pethybridge S.J."/>
            <person name="Sun J."/>
            <person name="Steenkamp E.T."/>
            <person name="van der Nest M.A."/>
            <person name="van Wyk S."/>
            <person name="Wingfield M.J."/>
            <person name="Xiong C."/>
            <person name="Yue Q."/>
            <person name="Zhang X."/>
        </authorList>
    </citation>
    <scope>NUCLEOTIDE SEQUENCE [LARGE SCALE GENOMIC DNA]</scope>
    <source>
        <strain evidence="1 2">BP 5553</strain>
    </source>
</reference>
<dbReference type="AlphaFoldDB" id="A0A370TWY1"/>
<proteinExistence type="predicted"/>
<comment type="caution">
    <text evidence="1">The sequence shown here is derived from an EMBL/GenBank/DDBJ whole genome shotgun (WGS) entry which is preliminary data.</text>
</comment>
<dbReference type="EMBL" id="NPIC01000001">
    <property type="protein sequence ID" value="RDL40035.1"/>
    <property type="molecule type" value="Genomic_DNA"/>
</dbReference>
<dbReference type="Proteomes" id="UP000254866">
    <property type="component" value="Unassembled WGS sequence"/>
</dbReference>
<protein>
    <submittedName>
        <fullName evidence="1">Uncharacterized protein</fullName>
    </submittedName>
</protein>
<name>A0A370TWY1_9HELO</name>
<organism evidence="1 2">
    <name type="scientific">Venustampulla echinocandica</name>
    <dbReference type="NCBI Taxonomy" id="2656787"/>
    <lineage>
        <taxon>Eukaryota</taxon>
        <taxon>Fungi</taxon>
        <taxon>Dikarya</taxon>
        <taxon>Ascomycota</taxon>
        <taxon>Pezizomycotina</taxon>
        <taxon>Leotiomycetes</taxon>
        <taxon>Helotiales</taxon>
        <taxon>Pleuroascaceae</taxon>
        <taxon>Venustampulla</taxon>
    </lineage>
</organism>
<dbReference type="GeneID" id="43592863"/>
<gene>
    <name evidence="1" type="ORF">BP5553_00014</name>
</gene>
<dbReference type="RefSeq" id="XP_031872691.1">
    <property type="nucleotide sequence ID" value="XM_032008637.1"/>
</dbReference>
<sequence length="358" mass="38122">MFGTVTDRDCVDGIIADVDAKVIKLVEDTTDEVPWAVEAVADLFMTCKGINPSGPKAKGKPEVFGNSHDEVVAVFVTVAVQPETVVHVVEQLMLAPDEQLLIEHDRQGYILLPTPKSSSPTSLAGQKIMQWLFPISTLVQKIGQIVYTHNKNGMTSFGPEPFFTVTIALVVTPDMLELTTETVAGRGVMNGRGRSLPATGVVVVLVVGIGIGASPVRETCDLDDINNELATLSVATIPLPWATDIVLLPVPLLGTIDENAIGETIGKFEGVLSASDPTPLAPVRAVNVLLLLSLPKVEILESDMLNRDRESVAGMKGSTAAVPEDDTVIIVSACGIPVCPSTKLDWVLSWPTECQKAI</sequence>
<evidence type="ECO:0000313" key="2">
    <source>
        <dbReference type="Proteomes" id="UP000254866"/>
    </source>
</evidence>
<accession>A0A370TWY1</accession>
<keyword evidence="2" id="KW-1185">Reference proteome</keyword>
<evidence type="ECO:0000313" key="1">
    <source>
        <dbReference type="EMBL" id="RDL40035.1"/>
    </source>
</evidence>